<feature type="domain" description="Helix-turn-helix" evidence="1">
    <location>
        <begin position="22"/>
        <end position="76"/>
    </location>
</feature>
<gene>
    <name evidence="2" type="ORF">ACFWR3_35975</name>
</gene>
<proteinExistence type="predicted"/>
<dbReference type="InterPro" id="IPR009061">
    <property type="entry name" value="DNA-bd_dom_put_sf"/>
</dbReference>
<dbReference type="EMBL" id="JBHXPM010000058">
    <property type="protein sequence ID" value="MFD3961469.1"/>
    <property type="molecule type" value="Genomic_DNA"/>
</dbReference>
<dbReference type="SUPFAM" id="SSF46955">
    <property type="entry name" value="Putative DNA-binding domain"/>
    <property type="match status" value="1"/>
</dbReference>
<evidence type="ECO:0000313" key="3">
    <source>
        <dbReference type="Proteomes" id="UP001598300"/>
    </source>
</evidence>
<accession>A0ABW6EBB3</accession>
<name>A0ABW6EBB3_9ACTN</name>
<reference evidence="2 3" key="1">
    <citation type="submission" date="2024-09" db="EMBL/GenBank/DDBJ databases">
        <title>The Natural Products Discovery Center: Release of the First 8490 Sequenced Strains for Exploring Actinobacteria Biosynthetic Diversity.</title>
        <authorList>
            <person name="Kalkreuter E."/>
            <person name="Kautsar S.A."/>
            <person name="Yang D."/>
            <person name="Bader C.D."/>
            <person name="Teijaro C.N."/>
            <person name="Fluegel L."/>
            <person name="Davis C.M."/>
            <person name="Simpson J.R."/>
            <person name="Lauterbach L."/>
            <person name="Steele A.D."/>
            <person name="Gui C."/>
            <person name="Meng S."/>
            <person name="Li G."/>
            <person name="Viehrig K."/>
            <person name="Ye F."/>
            <person name="Su P."/>
            <person name="Kiefer A.F."/>
            <person name="Nichols A."/>
            <person name="Cepeda A.J."/>
            <person name="Yan W."/>
            <person name="Fan B."/>
            <person name="Jiang Y."/>
            <person name="Adhikari A."/>
            <person name="Zheng C.-J."/>
            <person name="Schuster L."/>
            <person name="Cowan T.M."/>
            <person name="Smanski M.J."/>
            <person name="Chevrette M.G."/>
            <person name="De Carvalho L.P.S."/>
            <person name="Shen B."/>
        </authorList>
    </citation>
    <scope>NUCLEOTIDE SEQUENCE [LARGE SCALE GENOMIC DNA]</scope>
    <source>
        <strain evidence="2 3">NPDC058584</strain>
    </source>
</reference>
<evidence type="ECO:0000313" key="2">
    <source>
        <dbReference type="EMBL" id="MFD3961469.1"/>
    </source>
</evidence>
<sequence length="83" mass="9316">MDRVRTDVVLPYPSEPPVCEKLLSIQSVAEILDVSRRSVYRYIALGELSAIDLRTGRERSRVRVSGSDVKALVERRTCAPASR</sequence>
<protein>
    <submittedName>
        <fullName evidence="2">Helix-turn-helix domain-containing protein</fullName>
    </submittedName>
</protein>
<organism evidence="2 3">
    <name type="scientific">Streptomyces bacillaris</name>
    <dbReference type="NCBI Taxonomy" id="68179"/>
    <lineage>
        <taxon>Bacteria</taxon>
        <taxon>Bacillati</taxon>
        <taxon>Actinomycetota</taxon>
        <taxon>Actinomycetes</taxon>
        <taxon>Kitasatosporales</taxon>
        <taxon>Streptomycetaceae</taxon>
        <taxon>Streptomyces</taxon>
    </lineage>
</organism>
<comment type="caution">
    <text evidence="2">The sequence shown here is derived from an EMBL/GenBank/DDBJ whole genome shotgun (WGS) entry which is preliminary data.</text>
</comment>
<dbReference type="InterPro" id="IPR041657">
    <property type="entry name" value="HTH_17"/>
</dbReference>
<dbReference type="RefSeq" id="WP_381302536.1">
    <property type="nucleotide sequence ID" value="NZ_JBHXNM010000065.1"/>
</dbReference>
<dbReference type="Proteomes" id="UP001598300">
    <property type="component" value="Unassembled WGS sequence"/>
</dbReference>
<dbReference type="Pfam" id="PF12728">
    <property type="entry name" value="HTH_17"/>
    <property type="match status" value="1"/>
</dbReference>
<keyword evidence="3" id="KW-1185">Reference proteome</keyword>
<evidence type="ECO:0000259" key="1">
    <source>
        <dbReference type="Pfam" id="PF12728"/>
    </source>
</evidence>